<dbReference type="OrthoDB" id="1306134at2759"/>
<accession>A0A2G2WBY7</accession>
<evidence type="ECO:0000256" key="1">
    <source>
        <dbReference type="SAM" id="MobiDB-lite"/>
    </source>
</evidence>
<dbReference type="Proteomes" id="UP000224567">
    <property type="component" value="Unassembled WGS sequence"/>
</dbReference>
<sequence>MYKYTQHQRPKIEKDRQKDEALKRKGVWKQSRKGKVMTCSKCGLRNHNSRGCRKHSKRGVAKQKQVVEEDPVEENINLTASYPTQESQHILDSVYPGSGSMPDLEVDDEYPLLIV</sequence>
<organism evidence="2 3">
    <name type="scientific">Capsicum baccatum</name>
    <name type="common">Peruvian pepper</name>
    <dbReference type="NCBI Taxonomy" id="33114"/>
    <lineage>
        <taxon>Eukaryota</taxon>
        <taxon>Viridiplantae</taxon>
        <taxon>Streptophyta</taxon>
        <taxon>Embryophyta</taxon>
        <taxon>Tracheophyta</taxon>
        <taxon>Spermatophyta</taxon>
        <taxon>Magnoliopsida</taxon>
        <taxon>eudicotyledons</taxon>
        <taxon>Gunneridae</taxon>
        <taxon>Pentapetalae</taxon>
        <taxon>asterids</taxon>
        <taxon>lamiids</taxon>
        <taxon>Solanales</taxon>
        <taxon>Solanaceae</taxon>
        <taxon>Solanoideae</taxon>
        <taxon>Capsiceae</taxon>
        <taxon>Capsicum</taxon>
    </lineage>
</organism>
<evidence type="ECO:0000313" key="3">
    <source>
        <dbReference type="Proteomes" id="UP000224567"/>
    </source>
</evidence>
<dbReference type="STRING" id="33114.A0A2G2WBY7"/>
<protein>
    <submittedName>
        <fullName evidence="2">Uncharacterized protein</fullName>
    </submittedName>
</protein>
<comment type="caution">
    <text evidence="2">The sequence shown here is derived from an EMBL/GenBank/DDBJ whole genome shotgun (WGS) entry which is preliminary data.</text>
</comment>
<feature type="region of interest" description="Disordered" evidence="1">
    <location>
        <begin position="49"/>
        <end position="68"/>
    </location>
</feature>
<feature type="compositionally biased region" description="Basic residues" evidence="1">
    <location>
        <begin position="49"/>
        <end position="61"/>
    </location>
</feature>
<name>A0A2G2WBY7_CAPBA</name>
<keyword evidence="3" id="KW-1185">Reference proteome</keyword>
<evidence type="ECO:0000313" key="2">
    <source>
        <dbReference type="EMBL" id="PHT42763.1"/>
    </source>
</evidence>
<feature type="compositionally biased region" description="Basic and acidic residues" evidence="1">
    <location>
        <begin position="10"/>
        <end position="23"/>
    </location>
</feature>
<proteinExistence type="predicted"/>
<reference evidence="2 3" key="1">
    <citation type="journal article" date="2017" name="Genome Biol.">
        <title>New reference genome sequences of hot pepper reveal the massive evolution of plant disease-resistance genes by retroduplication.</title>
        <authorList>
            <person name="Kim S."/>
            <person name="Park J."/>
            <person name="Yeom S.I."/>
            <person name="Kim Y.M."/>
            <person name="Seo E."/>
            <person name="Kim K.T."/>
            <person name="Kim M.S."/>
            <person name="Lee J.M."/>
            <person name="Cheong K."/>
            <person name="Shin H.S."/>
            <person name="Kim S.B."/>
            <person name="Han K."/>
            <person name="Lee J."/>
            <person name="Park M."/>
            <person name="Lee H.A."/>
            <person name="Lee H.Y."/>
            <person name="Lee Y."/>
            <person name="Oh S."/>
            <person name="Lee J.H."/>
            <person name="Choi E."/>
            <person name="Choi E."/>
            <person name="Lee S.E."/>
            <person name="Jeon J."/>
            <person name="Kim H."/>
            <person name="Choi G."/>
            <person name="Song H."/>
            <person name="Lee J."/>
            <person name="Lee S.C."/>
            <person name="Kwon J.K."/>
            <person name="Lee H.Y."/>
            <person name="Koo N."/>
            <person name="Hong Y."/>
            <person name="Kim R.W."/>
            <person name="Kang W.H."/>
            <person name="Huh J.H."/>
            <person name="Kang B.C."/>
            <person name="Yang T.J."/>
            <person name="Lee Y.H."/>
            <person name="Bennetzen J.L."/>
            <person name="Choi D."/>
        </authorList>
    </citation>
    <scope>NUCLEOTIDE SEQUENCE [LARGE SCALE GENOMIC DNA]</scope>
    <source>
        <strain evidence="3">cv. PBC81</strain>
    </source>
</reference>
<gene>
    <name evidence="2" type="ORF">CQW23_16788</name>
</gene>
<feature type="region of interest" description="Disordered" evidence="1">
    <location>
        <begin position="1"/>
        <end position="27"/>
    </location>
</feature>
<reference evidence="3" key="2">
    <citation type="journal article" date="2017" name="J. Anim. Genet.">
        <title>Multiple reference genome sequences of hot pepper reveal the massive evolution of plant disease resistance genes by retroduplication.</title>
        <authorList>
            <person name="Kim S."/>
            <person name="Park J."/>
            <person name="Yeom S.-I."/>
            <person name="Kim Y.-M."/>
            <person name="Seo E."/>
            <person name="Kim K.-T."/>
            <person name="Kim M.-S."/>
            <person name="Lee J.M."/>
            <person name="Cheong K."/>
            <person name="Shin H.-S."/>
            <person name="Kim S.-B."/>
            <person name="Han K."/>
            <person name="Lee J."/>
            <person name="Park M."/>
            <person name="Lee H.-A."/>
            <person name="Lee H.-Y."/>
            <person name="Lee Y."/>
            <person name="Oh S."/>
            <person name="Lee J.H."/>
            <person name="Choi E."/>
            <person name="Choi E."/>
            <person name="Lee S.E."/>
            <person name="Jeon J."/>
            <person name="Kim H."/>
            <person name="Choi G."/>
            <person name="Song H."/>
            <person name="Lee J."/>
            <person name="Lee S.-C."/>
            <person name="Kwon J.-K."/>
            <person name="Lee H.-Y."/>
            <person name="Koo N."/>
            <person name="Hong Y."/>
            <person name="Kim R.W."/>
            <person name="Kang W.-H."/>
            <person name="Huh J.H."/>
            <person name="Kang B.-C."/>
            <person name="Yang T.-J."/>
            <person name="Lee Y.-H."/>
            <person name="Bennetzen J.L."/>
            <person name="Choi D."/>
        </authorList>
    </citation>
    <scope>NUCLEOTIDE SEQUENCE [LARGE SCALE GENOMIC DNA]</scope>
    <source>
        <strain evidence="3">cv. PBC81</strain>
    </source>
</reference>
<dbReference type="EMBL" id="MLFT02000007">
    <property type="protein sequence ID" value="PHT42763.1"/>
    <property type="molecule type" value="Genomic_DNA"/>
</dbReference>
<dbReference type="AlphaFoldDB" id="A0A2G2WBY7"/>